<feature type="chain" id="PRO_5041671665" description="X8 domain-containing protein" evidence="10">
    <location>
        <begin position="20"/>
        <end position="208"/>
    </location>
</feature>
<dbReference type="AlphaFoldDB" id="A0AA86RVH8"/>
<keyword evidence="7" id="KW-0325">Glycoprotein</keyword>
<dbReference type="PANTHER" id="PTHR31044">
    <property type="entry name" value="BETA-1,3 GLUCANASE"/>
    <property type="match status" value="1"/>
</dbReference>
<dbReference type="GO" id="GO:0009506">
    <property type="term" value="C:plasmodesma"/>
    <property type="evidence" value="ECO:0007669"/>
    <property type="project" value="UniProtKB-ARBA"/>
</dbReference>
<reference evidence="12" key="1">
    <citation type="submission" date="2023-10" db="EMBL/GenBank/DDBJ databases">
        <authorList>
            <person name="Domelevo Entfellner J.-B."/>
        </authorList>
    </citation>
    <scope>NUCLEOTIDE SEQUENCE</scope>
</reference>
<feature type="compositionally biased region" description="Low complexity" evidence="9">
    <location>
        <begin position="154"/>
        <end position="163"/>
    </location>
</feature>
<evidence type="ECO:0000256" key="6">
    <source>
        <dbReference type="ARBA" id="ARBA00023157"/>
    </source>
</evidence>
<evidence type="ECO:0000256" key="4">
    <source>
        <dbReference type="ARBA" id="ARBA00022729"/>
    </source>
</evidence>
<accession>A0AA86RVH8</accession>
<evidence type="ECO:0000256" key="3">
    <source>
        <dbReference type="ARBA" id="ARBA00022622"/>
    </source>
</evidence>
<dbReference type="Gene3D" id="1.20.58.1040">
    <property type="match status" value="1"/>
</dbReference>
<feature type="compositionally biased region" description="Polar residues" evidence="9">
    <location>
        <begin position="169"/>
        <end position="178"/>
    </location>
</feature>
<dbReference type="Pfam" id="PF07983">
    <property type="entry name" value="X8"/>
    <property type="match status" value="1"/>
</dbReference>
<dbReference type="Proteomes" id="UP001189624">
    <property type="component" value="Chromosome 2"/>
</dbReference>
<feature type="signal peptide" evidence="10">
    <location>
        <begin position="1"/>
        <end position="19"/>
    </location>
</feature>
<evidence type="ECO:0000256" key="8">
    <source>
        <dbReference type="ARBA" id="ARBA00023288"/>
    </source>
</evidence>
<feature type="domain" description="X8" evidence="11">
    <location>
        <begin position="20"/>
        <end position="105"/>
    </location>
</feature>
<keyword evidence="3" id="KW-0336">GPI-anchor</keyword>
<evidence type="ECO:0000256" key="2">
    <source>
        <dbReference type="ARBA" id="ARBA00022475"/>
    </source>
</evidence>
<dbReference type="FunFam" id="1.20.58.1040:FF:000001">
    <property type="entry name" value="Glucan endo-1,3-beta-glucosidase 4"/>
    <property type="match status" value="1"/>
</dbReference>
<keyword evidence="4 10" id="KW-0732">Signal</keyword>
<proteinExistence type="predicted"/>
<name>A0AA86RVH8_9FABA</name>
<feature type="compositionally biased region" description="Low complexity" evidence="9">
    <location>
        <begin position="117"/>
        <end position="146"/>
    </location>
</feature>
<evidence type="ECO:0000256" key="5">
    <source>
        <dbReference type="ARBA" id="ARBA00023136"/>
    </source>
</evidence>
<evidence type="ECO:0000313" key="13">
    <source>
        <dbReference type="Proteomes" id="UP001189624"/>
    </source>
</evidence>
<keyword evidence="13" id="KW-1185">Reference proteome</keyword>
<dbReference type="InterPro" id="IPR012946">
    <property type="entry name" value="X8"/>
</dbReference>
<keyword evidence="2" id="KW-1003">Cell membrane</keyword>
<feature type="compositionally biased region" description="Polar residues" evidence="9">
    <location>
        <begin position="96"/>
        <end position="105"/>
    </location>
</feature>
<dbReference type="Gramene" id="rna-AYBTSS11_LOCUS5528">
    <property type="protein sequence ID" value="CAJ1931923.1"/>
    <property type="gene ID" value="gene-AYBTSS11_LOCUS5528"/>
</dbReference>
<evidence type="ECO:0000259" key="11">
    <source>
        <dbReference type="SMART" id="SM00768"/>
    </source>
</evidence>
<gene>
    <name evidence="12" type="ORF">AYBTSS11_LOCUS5528</name>
</gene>
<dbReference type="EMBL" id="OY731399">
    <property type="protein sequence ID" value="CAJ1931923.1"/>
    <property type="molecule type" value="Genomic_DNA"/>
</dbReference>
<dbReference type="InterPro" id="IPR044788">
    <property type="entry name" value="X8_dom_prot"/>
</dbReference>
<dbReference type="SMART" id="SM00768">
    <property type="entry name" value="X8"/>
    <property type="match status" value="1"/>
</dbReference>
<evidence type="ECO:0000256" key="10">
    <source>
        <dbReference type="SAM" id="SignalP"/>
    </source>
</evidence>
<keyword evidence="8" id="KW-0449">Lipoprotein</keyword>
<dbReference type="PANTHER" id="PTHR31044:SF60">
    <property type="entry name" value="PLASMODESMATA CALLOSE-BINDING PROTEIN 4"/>
    <property type="match status" value="1"/>
</dbReference>
<sequence length="208" mass="21051">MALVMYFVLLLALTGHSSALYCVCKDGVGDQALQKAIDYACGAGADCTPILQNGACFQPNTVKDHCNYAVNSYFQRKGQAQGSCDFAGAATPSQNPPTSASTCVYPSTPGNAGTGTTGTPTTTTPTTGTPSTLTPTTPTSTTPGTTTGTGTGSTSGSTTAGNPNVFGISPTSSTGTSFNDPNTGVVHLNDTCMLLLSLFLTILLVLRV</sequence>
<dbReference type="GO" id="GO:0098552">
    <property type="term" value="C:side of membrane"/>
    <property type="evidence" value="ECO:0007669"/>
    <property type="project" value="UniProtKB-KW"/>
</dbReference>
<feature type="region of interest" description="Disordered" evidence="9">
    <location>
        <begin position="96"/>
        <end position="178"/>
    </location>
</feature>
<keyword evidence="6" id="KW-1015">Disulfide bond</keyword>
<evidence type="ECO:0000313" key="12">
    <source>
        <dbReference type="EMBL" id="CAJ1931923.1"/>
    </source>
</evidence>
<evidence type="ECO:0000256" key="1">
    <source>
        <dbReference type="ARBA" id="ARBA00004609"/>
    </source>
</evidence>
<comment type="subcellular location">
    <subcellularLocation>
        <location evidence="1">Cell membrane</location>
        <topology evidence="1">Lipid-anchor</topology>
        <topology evidence="1">GPI-anchor</topology>
    </subcellularLocation>
</comment>
<dbReference type="GO" id="GO:0005886">
    <property type="term" value="C:plasma membrane"/>
    <property type="evidence" value="ECO:0007669"/>
    <property type="project" value="UniProtKB-SubCell"/>
</dbReference>
<organism evidence="12 13">
    <name type="scientific">Sphenostylis stenocarpa</name>
    <dbReference type="NCBI Taxonomy" id="92480"/>
    <lineage>
        <taxon>Eukaryota</taxon>
        <taxon>Viridiplantae</taxon>
        <taxon>Streptophyta</taxon>
        <taxon>Embryophyta</taxon>
        <taxon>Tracheophyta</taxon>
        <taxon>Spermatophyta</taxon>
        <taxon>Magnoliopsida</taxon>
        <taxon>eudicotyledons</taxon>
        <taxon>Gunneridae</taxon>
        <taxon>Pentapetalae</taxon>
        <taxon>rosids</taxon>
        <taxon>fabids</taxon>
        <taxon>Fabales</taxon>
        <taxon>Fabaceae</taxon>
        <taxon>Papilionoideae</taxon>
        <taxon>50 kb inversion clade</taxon>
        <taxon>NPAAA clade</taxon>
        <taxon>indigoferoid/millettioid clade</taxon>
        <taxon>Phaseoleae</taxon>
        <taxon>Sphenostylis</taxon>
    </lineage>
</organism>
<protein>
    <recommendedName>
        <fullName evidence="11">X8 domain-containing protein</fullName>
    </recommendedName>
</protein>
<keyword evidence="5" id="KW-0472">Membrane</keyword>
<evidence type="ECO:0000256" key="9">
    <source>
        <dbReference type="SAM" id="MobiDB-lite"/>
    </source>
</evidence>
<evidence type="ECO:0000256" key="7">
    <source>
        <dbReference type="ARBA" id="ARBA00023180"/>
    </source>
</evidence>